<name>A0A0F4SZJ9_PSEFL</name>
<feature type="compositionally biased region" description="Low complexity" evidence="1">
    <location>
        <begin position="29"/>
        <end position="42"/>
    </location>
</feature>
<gene>
    <name evidence="2" type="ORF">VC34_26255</name>
</gene>
<evidence type="ECO:0000256" key="1">
    <source>
        <dbReference type="SAM" id="MobiDB-lite"/>
    </source>
</evidence>
<proteinExistence type="predicted"/>
<feature type="region of interest" description="Disordered" evidence="1">
    <location>
        <begin position="1"/>
        <end position="65"/>
    </location>
</feature>
<comment type="caution">
    <text evidence="2">The sequence shown here is derived from an EMBL/GenBank/DDBJ whole genome shotgun (WGS) entry which is preliminary data.</text>
</comment>
<evidence type="ECO:0000313" key="3">
    <source>
        <dbReference type="Proteomes" id="UP000033500"/>
    </source>
</evidence>
<dbReference type="EMBL" id="LACD01000033">
    <property type="protein sequence ID" value="KJZ37200.1"/>
    <property type="molecule type" value="Genomic_DNA"/>
</dbReference>
<dbReference type="PATRIC" id="fig|294.131.peg.4271"/>
<dbReference type="RefSeq" id="WP_046049165.1">
    <property type="nucleotide sequence ID" value="NZ_LACD01000033.1"/>
</dbReference>
<protein>
    <submittedName>
        <fullName evidence="2">Uncharacterized protein</fullName>
    </submittedName>
</protein>
<reference evidence="2 3" key="1">
    <citation type="submission" date="2015-03" db="EMBL/GenBank/DDBJ databases">
        <title>Comparative genomics of Pseudomonas insights into diversity of traits involved in vanlence and defense.</title>
        <authorList>
            <person name="Qin Y."/>
        </authorList>
    </citation>
    <scope>NUCLEOTIDE SEQUENCE [LARGE SCALE GENOMIC DNA]</scope>
    <source>
        <strain evidence="2 3">C3</strain>
    </source>
</reference>
<organism evidence="2 3">
    <name type="scientific">Pseudomonas fluorescens</name>
    <dbReference type="NCBI Taxonomy" id="294"/>
    <lineage>
        <taxon>Bacteria</taxon>
        <taxon>Pseudomonadati</taxon>
        <taxon>Pseudomonadota</taxon>
        <taxon>Gammaproteobacteria</taxon>
        <taxon>Pseudomonadales</taxon>
        <taxon>Pseudomonadaceae</taxon>
        <taxon>Pseudomonas</taxon>
    </lineage>
</organism>
<dbReference type="AlphaFoldDB" id="A0A0F4SZJ9"/>
<evidence type="ECO:0000313" key="2">
    <source>
        <dbReference type="EMBL" id="KJZ37200.1"/>
    </source>
</evidence>
<accession>A0A0F4SZJ9</accession>
<sequence length="1128" mass="118252">MALSAFGDPISEFGDPLDNEPSPPPAPAAGPATAQPQTPAQPEVSAFGDDLHAHDEPAQSGFDPMQLYSGAARSVDQMGLAASRILGIPATQTYDAIKGLVTGEPTSEAQDALRQHVLNPLQARSDSLAPAPDASLPNKLLNAGGGFAGNLLAMLASGGLSRAPELATAATEALPNVMNQVGQAARTMAVPAATDAINTGHDVYAQTDSLPDALKAAAAAGAGDVAMGLFPGNLPGNLATRVVSGAGLGALTGEGARQLRNAAAPESMQAPFNPEDTAVNAAMGSVLGGLLGRTPERPTVKDQPALVEQPAQQQQGMPQPTVAAQGLHAQVMDALQGKQPAPVELPPAAKSEPSIPFAGSQDISPLLDRLGLQGEQRTQTMDLLKPVELNIEDARRGVIPNAERDRLATLIGLQGSDAQVFNRKIGEALNAEQTVALTTHVQDNLKDVLDLQQRIASGNASDIDRASFVQSLGQLRGTFADLAGARAEAGRALSAYKRQAMDYSQAKNVLEAVGGINGADDAAKALGKAIQSGGLSNAAKLIGQPEGRMSRLLNYYYRAALLSGVRTHAVNITSNTLTLGNEIIERGIAAGIGGIKRLATGGKSGQTVFAEPIDMLTGMAKGFMQAGSAAVDAFKTGEAPTLGIGKGEAGPVGGMNSPRPNGLLGTAGWAADKLASVPYRALGAEDAFFANLNYAGELRTIARQQALADKKLGQLPTGTKLSQRIEQLVQNPTPSMIEAAGEHARTATFNNQAGAFAQAVMSAKAKMPWLNLVVPFIRTPANIVTYGLRRTLAAPLFKNVREDIAAGGAKQERAIARMLWGTSVMVGAGALAQAGYITGAGPDDKKEKAALLAKGWRPYSVKVGDTYYEYNRLDPFSQWLGLASDLSTMDYQHKDASDLAATALGSLVNNTVNKTYMQGVSNLVEFLQDPKRNGPWYLKQLGGTLAQPVTLASNIASENDPYAREQNSVLDAIKYRVPGLREDLPSKLDAFGEPVPNRTYPGGPVSIAAPIAQSKESTDPVRLEAARLGWVPGKTAAHFTINKHRFDLSEAQQHEFNQLTGQMIHTGAARIMVAPGWKSLDDNTKLDLLDNLTKKARTAVRTAFTPYLVTGNRAALDKLHKALGGPRK</sequence>
<dbReference type="Proteomes" id="UP000033500">
    <property type="component" value="Unassembled WGS sequence"/>
</dbReference>